<dbReference type="InterPro" id="IPR031139">
    <property type="entry name" value="RPGRIP1_fam"/>
</dbReference>
<dbReference type="Pfam" id="PF11618">
    <property type="entry name" value="C2-C2_1"/>
    <property type="match status" value="1"/>
</dbReference>
<dbReference type="SUPFAM" id="SSF49562">
    <property type="entry name" value="C2 domain (Calcium/lipid-binding domain, CaLB)"/>
    <property type="match status" value="2"/>
</dbReference>
<dbReference type="PROSITE" id="PS50004">
    <property type="entry name" value="C2"/>
    <property type="match status" value="1"/>
</dbReference>
<dbReference type="InterPro" id="IPR035892">
    <property type="entry name" value="C2_domain_sf"/>
</dbReference>
<evidence type="ECO:0000256" key="7">
    <source>
        <dbReference type="SAM" id="MobiDB-lite"/>
    </source>
</evidence>
<evidence type="ECO:0000256" key="4">
    <source>
        <dbReference type="ARBA" id="ARBA00023069"/>
    </source>
</evidence>
<feature type="compositionally biased region" description="Acidic residues" evidence="7">
    <location>
        <begin position="1027"/>
        <end position="1036"/>
    </location>
</feature>
<feature type="compositionally biased region" description="Acidic residues" evidence="7">
    <location>
        <begin position="1063"/>
        <end position="1077"/>
    </location>
</feature>
<dbReference type="InterPro" id="IPR021656">
    <property type="entry name" value="C2-C2_1"/>
</dbReference>
<protein>
    <submittedName>
        <fullName evidence="9">Protein fantom</fullName>
    </submittedName>
</protein>
<keyword evidence="3 6" id="KW-0175">Coiled coil</keyword>
<evidence type="ECO:0000256" key="6">
    <source>
        <dbReference type="SAM" id="Coils"/>
    </source>
</evidence>
<dbReference type="PANTHER" id="PTHR14240">
    <property type="entry name" value="RETINITIS PIGMENTOSA GTPASE REGULATOR-INTERACTING PROTEIN"/>
    <property type="match status" value="1"/>
</dbReference>
<feature type="coiled-coil region" evidence="6">
    <location>
        <begin position="339"/>
        <end position="456"/>
    </location>
</feature>
<accession>A0A0A0AGH0</accession>
<dbReference type="Pfam" id="PF00168">
    <property type="entry name" value="C2"/>
    <property type="match status" value="1"/>
</dbReference>
<evidence type="ECO:0000256" key="1">
    <source>
        <dbReference type="ARBA" id="ARBA00004138"/>
    </source>
</evidence>
<feature type="compositionally biased region" description="Polar residues" evidence="7">
    <location>
        <begin position="1051"/>
        <end position="1060"/>
    </location>
</feature>
<keyword evidence="10" id="KW-1185">Reference proteome</keyword>
<dbReference type="GO" id="GO:1905515">
    <property type="term" value="P:non-motile cilium assembly"/>
    <property type="evidence" value="ECO:0007669"/>
    <property type="project" value="TreeGrafter"/>
</dbReference>
<dbReference type="Proteomes" id="UP000053858">
    <property type="component" value="Unassembled WGS sequence"/>
</dbReference>
<dbReference type="GO" id="GO:0005856">
    <property type="term" value="C:cytoskeleton"/>
    <property type="evidence" value="ECO:0007669"/>
    <property type="project" value="UniProtKB-ARBA"/>
</dbReference>
<feature type="coiled-coil region" evidence="6">
    <location>
        <begin position="53"/>
        <end position="145"/>
    </location>
</feature>
<dbReference type="GO" id="GO:0046548">
    <property type="term" value="P:retinal rod cell development"/>
    <property type="evidence" value="ECO:0007669"/>
    <property type="project" value="TreeGrafter"/>
</dbReference>
<dbReference type="AlphaFoldDB" id="A0A0A0AGH0"/>
<dbReference type="SMART" id="SM00239">
    <property type="entry name" value="C2"/>
    <property type="match status" value="1"/>
</dbReference>
<dbReference type="InterPro" id="IPR041091">
    <property type="entry name" value="RPGRIP1_C"/>
</dbReference>
<comment type="similarity">
    <text evidence="2">Belongs to the RPGRIP1 family.</text>
</comment>
<reference evidence="10" key="1">
    <citation type="journal article" date="2014" name="Science">
        <title>Comparative genomics reveals insights into avian genome evolution and adaptation.</title>
        <authorList>
            <consortium name="Avian Genome Consortium"/>
            <person name="Zhang G."/>
            <person name="Li C."/>
            <person name="Li Q."/>
            <person name="Li B."/>
            <person name="Larkin D.M."/>
            <person name="Lee C."/>
            <person name="Storz J.F."/>
            <person name="Antunes A."/>
            <person name="Greenwold M.J."/>
            <person name="Meredith R.W."/>
            <person name="Odeen A."/>
            <person name="Cui J."/>
            <person name="Zhou Q."/>
            <person name="Xu L."/>
            <person name="Pan H."/>
            <person name="Wang Z."/>
            <person name="Jin L."/>
            <person name="Zhang P."/>
            <person name="Hu H."/>
            <person name="Yang W."/>
            <person name="Hu J."/>
            <person name="Xiao J."/>
            <person name="Yang Z."/>
            <person name="Liu Y."/>
            <person name="Xie Q."/>
            <person name="Yu H."/>
            <person name="Lian J."/>
            <person name="Wen P."/>
            <person name="Zhang F."/>
            <person name="Li H."/>
            <person name="Zeng Y."/>
            <person name="Xiong Z."/>
            <person name="Liu S."/>
            <person name="Zhou L."/>
            <person name="Huang Z."/>
            <person name="An N."/>
            <person name="Wang J."/>
            <person name="Zheng Q."/>
            <person name="Xiong Y."/>
            <person name="Wang G."/>
            <person name="Wang B."/>
            <person name="Wang J."/>
            <person name="Fan Y."/>
            <person name="da Fonseca R.R."/>
            <person name="Alfaro-Nunez A."/>
            <person name="Schubert M."/>
            <person name="Orlando L."/>
            <person name="Mourier T."/>
            <person name="Howard J.T."/>
            <person name="Ganapathy G."/>
            <person name="Pfenning A."/>
            <person name="Whitney O."/>
            <person name="Rivas M.V."/>
            <person name="Hara E."/>
            <person name="Smith J."/>
            <person name="Farre M."/>
            <person name="Narayan J."/>
            <person name="Slavov G."/>
            <person name="Romanov M.N."/>
            <person name="Borges R."/>
            <person name="Machado J.P."/>
            <person name="Khan I."/>
            <person name="Springer M.S."/>
            <person name="Gatesy J."/>
            <person name="Hoffmann F.G."/>
            <person name="Opazo J.C."/>
            <person name="Hastad O."/>
            <person name="Sawyer R.H."/>
            <person name="Kim H."/>
            <person name="Kim K.W."/>
            <person name="Kim H.J."/>
            <person name="Cho S."/>
            <person name="Li N."/>
            <person name="Huang Y."/>
            <person name="Bruford M.W."/>
            <person name="Zhan X."/>
            <person name="Dixon A."/>
            <person name="Bertelsen M.F."/>
            <person name="Derryberry E."/>
            <person name="Warren W."/>
            <person name="Wilson R.K."/>
            <person name="Li S."/>
            <person name="Ray D.A."/>
            <person name="Green R.E."/>
            <person name="O'Brien S.J."/>
            <person name="Griffin D."/>
            <person name="Johnson W.E."/>
            <person name="Haussler D."/>
            <person name="Ryder O.A."/>
            <person name="Willerslev E."/>
            <person name="Graves G.R."/>
            <person name="Alstrom P."/>
            <person name="Fjeldsa J."/>
            <person name="Mindell D.P."/>
            <person name="Edwards S.V."/>
            <person name="Braun E.L."/>
            <person name="Rahbek C."/>
            <person name="Burt D.W."/>
            <person name="Houde P."/>
            <person name="Zhang Y."/>
            <person name="Yang H."/>
            <person name="Wang J."/>
            <person name="Jarvis E.D."/>
            <person name="Gilbert M.T."/>
            <person name="Wang J."/>
        </authorList>
    </citation>
    <scope>NUCLEOTIDE SEQUENCE [LARGE SCALE GENOMIC DNA]</scope>
</reference>
<dbReference type="CDD" id="cd00030">
    <property type="entry name" value="C2"/>
    <property type="match status" value="1"/>
</dbReference>
<dbReference type="EMBL" id="KL871742">
    <property type="protein sequence ID" value="KGL93286.1"/>
    <property type="molecule type" value="Genomic_DNA"/>
</dbReference>
<dbReference type="InterPro" id="IPR000008">
    <property type="entry name" value="C2_dom"/>
</dbReference>
<sequence>MSVPADETVGDLPVRDVGLTLAGIGGLQVVLVWVESSTTHNVRARQSVSRIGREELEDRLLRLRDENILLKQHANKQEEKIKRMATKLIRLVNDKKRSEQVGGGPKRLGQAVELEEMIEHLQERVRELEKQNESLRSKLISTKQQLQIQGHRPCPYSYVQSRINTGLKKVNEAAGMPEHAKKGMRFQDLEVRSPNPVLPRYGESLLEDPRAEIRNLETVIESQRERIEELERAREMLVSQLRRKGKEIEESVLRLKEQETTSQRLNIRDNVEMIKVRKQLVEKSNALSAMEGKLLHLQENQKNLKMSHDALIAKGDELNLQLKEERLRCLHLEKKLQSVTISNQRTDELQERINDLEKEKELLRENYDKLYNSVFSMTHEQQWILKEQQLKQQIAELETAIKSDLADKNEILDKIKVERDQKEKLMQENKDLQLCCLEHKQQLDELKNRMKFLTKESDIDVAELNEALLLIKVRKQQKNGDLMFLEKVDDDIHKDIEHSMRELQLTHAETVQELEKTRNMLIVQHKINKDYQTEVEAVTQKMESLQKDYELKLEQYVHLLDIRAARIRKLEAQLRDIAYGTKPHKSRPEILPGDPVDEFDETLHLKRGENLFEIHIGKLIFSSGAMHAFGDHEPATFCTYAFYDFELQITPVVYGRTPSYDFTSQYLVQADDCFLHYIQQNSINLEVHHAYGTDYETVASCQLKFHEILENNGKIYSTANLVGIKENIQNYGTIEYWIGLRVPMDQAINLYKERSKALGYITSNFRGREQPSQQILRTAQVSTSTDGNLNELHITIKCCNNLQSRKKHLQPNPYVVYKFFDFADHDTPIIPSSSNPQIDDHMCFQVPMNADLDRYLKSESLTFYVFDDGETEEGAYVGKANVPLISLAHDRSISGTFELTDPERCATGAITVELKWKFVYLPPSGSTMATDLVNYIQNEKSMATKLLAEEKMQTPAPSPSFISSVAKPTPKPRQRAAQADKKVSFPDLSTIQMAGSVVENSVELAQKMKASRVPSVSEVKRERLADDTVEEMAEEIQQEKDLSHLSEGQLADQSSVTSGDGTEISEELEPEDQDDRQENDAIESIITDSDDCIVSSPVSKNIRQATEKIRIEIISFSLTDSRIASDETIQQLFVECRLYNFLAEETPLSLPKPTSGQRIHYNYSNVIHVDKANNHARREYLKSMLRKPDLHTDSLRFTVVSDPPEDEQDLECEDIGFAYVSLREIFQKQRDIIEQDIDVFDSQDDSAVIGKLKVSVEALHALRSVYEECEDD</sequence>
<dbReference type="Gene3D" id="2.60.40.150">
    <property type="entry name" value="C2 domain"/>
    <property type="match status" value="3"/>
</dbReference>
<keyword evidence="5" id="KW-0966">Cell projection</keyword>
<evidence type="ECO:0000259" key="8">
    <source>
        <dbReference type="PROSITE" id="PS50004"/>
    </source>
</evidence>
<dbReference type="GO" id="GO:0005737">
    <property type="term" value="C:cytoplasm"/>
    <property type="evidence" value="ECO:0007669"/>
    <property type="project" value="UniProtKB-ARBA"/>
</dbReference>
<proteinExistence type="inferred from homology"/>
<evidence type="ECO:0000256" key="2">
    <source>
        <dbReference type="ARBA" id="ARBA00006042"/>
    </source>
</evidence>
<keyword evidence="4" id="KW-0969">Cilium</keyword>
<evidence type="ECO:0000313" key="9">
    <source>
        <dbReference type="EMBL" id="KGL93286.1"/>
    </source>
</evidence>
<dbReference type="FunFam" id="2.60.40.150:FF:000075">
    <property type="entry name" value="protein fantom isoform X1"/>
    <property type="match status" value="1"/>
</dbReference>
<evidence type="ECO:0000256" key="3">
    <source>
        <dbReference type="ARBA" id="ARBA00023054"/>
    </source>
</evidence>
<feature type="domain" description="C2" evidence="8">
    <location>
        <begin position="771"/>
        <end position="897"/>
    </location>
</feature>
<organism evidence="9 10">
    <name type="scientific">Charadrius vociferus</name>
    <name type="common">Killdeer</name>
    <name type="synonym">Aegialitis vocifera</name>
    <dbReference type="NCBI Taxonomy" id="50402"/>
    <lineage>
        <taxon>Eukaryota</taxon>
        <taxon>Metazoa</taxon>
        <taxon>Chordata</taxon>
        <taxon>Craniata</taxon>
        <taxon>Vertebrata</taxon>
        <taxon>Euteleostomi</taxon>
        <taxon>Archelosauria</taxon>
        <taxon>Archosauria</taxon>
        <taxon>Dinosauria</taxon>
        <taxon>Saurischia</taxon>
        <taxon>Theropoda</taxon>
        <taxon>Coelurosauria</taxon>
        <taxon>Aves</taxon>
        <taxon>Neognathae</taxon>
        <taxon>Neoaves</taxon>
        <taxon>Charadriiformes</taxon>
        <taxon>Charadriidae</taxon>
        <taxon>Charadrius</taxon>
    </lineage>
</organism>
<feature type="coiled-coil region" evidence="6">
    <location>
        <begin position="500"/>
        <end position="555"/>
    </location>
</feature>
<dbReference type="GO" id="GO:0031870">
    <property type="term" value="F:thromboxane A2 receptor binding"/>
    <property type="evidence" value="ECO:0007669"/>
    <property type="project" value="TreeGrafter"/>
</dbReference>
<feature type="coiled-coil region" evidence="6">
    <location>
        <begin position="213"/>
        <end position="258"/>
    </location>
</feature>
<dbReference type="FunFam" id="2.60.40.150:FF:000073">
    <property type="entry name" value="protein fantom isoform X1"/>
    <property type="match status" value="1"/>
</dbReference>
<evidence type="ECO:0000313" key="10">
    <source>
        <dbReference type="Proteomes" id="UP000053858"/>
    </source>
</evidence>
<dbReference type="PANTHER" id="PTHR14240:SF4">
    <property type="entry name" value="PROTEIN FANTOM"/>
    <property type="match status" value="1"/>
</dbReference>
<dbReference type="STRING" id="50402.A0A0A0AGH0"/>
<dbReference type="GO" id="GO:0032391">
    <property type="term" value="C:photoreceptor connecting cilium"/>
    <property type="evidence" value="ECO:0007669"/>
    <property type="project" value="TreeGrafter"/>
</dbReference>
<gene>
    <name evidence="9" type="ORF">N301_11308</name>
</gene>
<dbReference type="Pfam" id="PF18111">
    <property type="entry name" value="RPGR1_C"/>
    <property type="match status" value="1"/>
</dbReference>
<comment type="subcellular location">
    <subcellularLocation>
        <location evidence="1">Cell projection</location>
        <location evidence="1">Cilium</location>
    </subcellularLocation>
</comment>
<evidence type="ECO:0000256" key="5">
    <source>
        <dbReference type="ARBA" id="ARBA00023273"/>
    </source>
</evidence>
<feature type="region of interest" description="Disordered" evidence="7">
    <location>
        <begin position="951"/>
        <end position="983"/>
    </location>
</feature>
<name>A0A0A0AGH0_CHAVO</name>
<feature type="region of interest" description="Disordered" evidence="7">
    <location>
        <begin position="1008"/>
        <end position="1077"/>
    </location>
</feature>